<dbReference type="RefSeq" id="WP_167080539.1">
    <property type="nucleotide sequence ID" value="NZ_VVIW01000027.1"/>
</dbReference>
<protein>
    <submittedName>
        <fullName evidence="2">DUF1003 domain-containing protein</fullName>
    </submittedName>
</protein>
<name>A0ABX0MKW4_9BURK</name>
<keyword evidence="1" id="KW-1133">Transmembrane helix</keyword>
<evidence type="ECO:0000313" key="2">
    <source>
        <dbReference type="EMBL" id="NHZ44134.1"/>
    </source>
</evidence>
<sequence>MRTTRKDYLAHIEELQKRSDDTVAKHIAERRALTPSQPDPEDDPTFGQRAADAVASFGGSWTFIMLFALVLVCWVVLNSFLLTRGGAKPFDPYPYILLNLFLSMLASIQAPVILMSQNRQGEIDRLNAQNDYEINLKAELEIMALHEKMDGFKLQLLEMQHEQLRLLKLLCADNKAAAST</sequence>
<dbReference type="PANTHER" id="PTHR41386">
    <property type="entry name" value="INTEGRAL MEMBRANE PROTEIN-RELATED"/>
    <property type="match status" value="1"/>
</dbReference>
<dbReference type="InterPro" id="IPR010406">
    <property type="entry name" value="DUF1003"/>
</dbReference>
<keyword evidence="1" id="KW-0812">Transmembrane</keyword>
<dbReference type="Pfam" id="PF06210">
    <property type="entry name" value="DUF1003"/>
    <property type="match status" value="1"/>
</dbReference>
<dbReference type="Proteomes" id="UP000819052">
    <property type="component" value="Unassembled WGS sequence"/>
</dbReference>
<proteinExistence type="predicted"/>
<dbReference type="PANTHER" id="PTHR41386:SF1">
    <property type="entry name" value="MEMBRANE PROTEIN"/>
    <property type="match status" value="1"/>
</dbReference>
<reference evidence="2 3" key="1">
    <citation type="submission" date="2019-09" db="EMBL/GenBank/DDBJ databases">
        <title>Taxonomy of Antarctic Massilia spp.: description of Massilia rubra sp. nov., Massilia aquatica sp. nov., Massilia mucilaginosa sp. nov., Massilia frigida sp. nov. isolated from streams, lakes and regoliths.</title>
        <authorList>
            <person name="Holochova P."/>
            <person name="Sedlacek I."/>
            <person name="Kralova S."/>
            <person name="Maslanova I."/>
            <person name="Busse H.-J."/>
            <person name="Stankova E."/>
            <person name="Vrbovska V."/>
            <person name="Kovarovic V."/>
            <person name="Bartak M."/>
            <person name="Svec P."/>
            <person name="Pantucek R."/>
        </authorList>
    </citation>
    <scope>NUCLEOTIDE SEQUENCE [LARGE SCALE GENOMIC DNA]</scope>
    <source>
        <strain evidence="2 3">CCM 8693</strain>
    </source>
</reference>
<evidence type="ECO:0000256" key="1">
    <source>
        <dbReference type="SAM" id="Phobius"/>
    </source>
</evidence>
<organism evidence="2 3">
    <name type="scientific">Massilia aquatica</name>
    <dbReference type="NCBI Taxonomy" id="2609000"/>
    <lineage>
        <taxon>Bacteria</taxon>
        <taxon>Pseudomonadati</taxon>
        <taxon>Pseudomonadota</taxon>
        <taxon>Betaproteobacteria</taxon>
        <taxon>Burkholderiales</taxon>
        <taxon>Oxalobacteraceae</taxon>
        <taxon>Telluria group</taxon>
        <taxon>Massilia</taxon>
    </lineage>
</organism>
<keyword evidence="3" id="KW-1185">Reference proteome</keyword>
<evidence type="ECO:0000313" key="3">
    <source>
        <dbReference type="Proteomes" id="UP000819052"/>
    </source>
</evidence>
<dbReference type="EMBL" id="VVIW01000027">
    <property type="protein sequence ID" value="NHZ44134.1"/>
    <property type="molecule type" value="Genomic_DNA"/>
</dbReference>
<keyword evidence="1" id="KW-0472">Membrane</keyword>
<gene>
    <name evidence="2" type="ORF">F1609_28790</name>
</gene>
<feature type="transmembrane region" description="Helical" evidence="1">
    <location>
        <begin position="93"/>
        <end position="115"/>
    </location>
</feature>
<comment type="caution">
    <text evidence="2">The sequence shown here is derived from an EMBL/GenBank/DDBJ whole genome shotgun (WGS) entry which is preliminary data.</text>
</comment>
<accession>A0ABX0MKW4</accession>
<feature type="transmembrane region" description="Helical" evidence="1">
    <location>
        <begin position="61"/>
        <end position="81"/>
    </location>
</feature>